<dbReference type="InterPro" id="IPR004113">
    <property type="entry name" value="FAD-bd_oxidored_4_C"/>
</dbReference>
<dbReference type="Gene3D" id="3.30.70.2740">
    <property type="match status" value="1"/>
</dbReference>
<dbReference type="GO" id="GO:0071949">
    <property type="term" value="F:FAD binding"/>
    <property type="evidence" value="ECO:0007669"/>
    <property type="project" value="InterPro"/>
</dbReference>
<evidence type="ECO:0000256" key="6">
    <source>
        <dbReference type="ARBA" id="ARBA00022946"/>
    </source>
</evidence>
<dbReference type="Pfam" id="PF02913">
    <property type="entry name" value="FAD-oxidase_C"/>
    <property type="match status" value="1"/>
</dbReference>
<feature type="domain" description="4Fe-4S ferredoxin-type" evidence="11">
    <location>
        <begin position="538"/>
        <end position="569"/>
    </location>
</feature>
<reference evidence="13" key="1">
    <citation type="submission" date="2009-01" db="EMBL/GenBank/DDBJ databases">
        <title>Complete sequence of Anaeromyxobacter dehalogenans 2CP-1.</title>
        <authorList>
            <consortium name="US DOE Joint Genome Institute"/>
            <person name="Lucas S."/>
            <person name="Copeland A."/>
            <person name="Lapidus A."/>
            <person name="Glavina del Rio T."/>
            <person name="Dalin E."/>
            <person name="Tice H."/>
            <person name="Bruce D."/>
            <person name="Goodwin L."/>
            <person name="Pitluck S."/>
            <person name="Saunders E."/>
            <person name="Brettin T."/>
            <person name="Detter J.C."/>
            <person name="Han C."/>
            <person name="Larimer F."/>
            <person name="Land M."/>
            <person name="Hauser L."/>
            <person name="Kyrpides N."/>
            <person name="Ovchinnikova G."/>
            <person name="Beliaev A.S."/>
            <person name="Richardson P."/>
        </authorList>
    </citation>
    <scope>NUCLEOTIDE SEQUENCE</scope>
    <source>
        <strain evidence="13">2CP-1</strain>
    </source>
</reference>
<dbReference type="InterPro" id="IPR016167">
    <property type="entry name" value="FAD-bd_PCMH_sub1"/>
</dbReference>
<dbReference type="SUPFAM" id="SSF56176">
    <property type="entry name" value="FAD-binding/transporter-associated domain-like"/>
    <property type="match status" value="1"/>
</dbReference>
<sequence length="961" mass="101987">MAHRDDVRALPEPYLRLHEALARHLPGERLVTDPLRRLALGTDASFYRLTPRLVVEVRTVDEVRRVLAEAARLGTPVTFRAAGTSLSGQAVTDSVLVRVTGGWRAMRVLDGGARIALEPGVVGADANAVLAPLGRKLGPDPASIGACMVGGIAANNASGMCCGTAQNSYRTVASMRLVLADGTVLDTDDPASREAFRAARPEIVDGLRVLRAEIEADPALRRRIIEKFRIKNTTGYALNAFVDFEDPLDVLLHLLIGSEGTLGFIAEITYHTVPEHAHKASALALFAGVGDAARATMLLQGGPVAAVELMDRASLRSVEAKPGMPPELAGLPDGAAALLIETRAATPAELGPQVEALLARMAPVRALAPVRFTAVKAEYERLWDVRRGLFPAVGAARPIGTTVVIEDVAFPIRHLADATVELQGLLATHGYDGIIFGHALDGNLHFVFTPDFGAEGEVERYARFMDDVCTMVARRYDGSLKGEHGTGRNVAPFVELEWGAKATGLMRRVKRLLDPGGLLNPGVVLNDDPRAHLRALKALPHAHPILDRCIECGFCEPRCPSRDLTLTPRQRIVAQREIARLRVTGEDPAALERLEHDYVYLGEQTCAVDGLCATACPVGIDTGEHTKWLRAQAHADGGAAADLAAVRFAAVAAGARAGLRLASAAHAVLGTAALAGLTRGLHRLSAGRLPVWNEATPRAARAPRLDGTRRGGDRVVYFPSCVARTMGPARGDAEGVEVHAAMLSLLGKAGFDAVFPPGLEGLCCGMPFESKGWPAQADRKGRELEAALLEASEGGRHPVVFDTSPCVYRMRKAAGGRLAIHDPVEFIQRLVLPRVSLTRVPGPVAVHVPCSAVKLGLAPAFRAVAEACAEQVVIPREVGCCGFAGDRGFTHPELNASALAPLAAALPAGCAAGFSSSRTCEIGLSLHAGVPYRPLAWLVDRCASPRAGRDLEPPVPRMHAP</sequence>
<organism evidence="13 14">
    <name type="scientific">Anaeromyxobacter dehalogenans (strain ATCC BAA-258 / DSM 21875 / 2CP-1)</name>
    <dbReference type="NCBI Taxonomy" id="455488"/>
    <lineage>
        <taxon>Bacteria</taxon>
        <taxon>Pseudomonadati</taxon>
        <taxon>Myxococcota</taxon>
        <taxon>Myxococcia</taxon>
        <taxon>Myxococcales</taxon>
        <taxon>Cystobacterineae</taxon>
        <taxon>Anaeromyxobacteraceae</taxon>
        <taxon>Anaeromyxobacter</taxon>
    </lineage>
</organism>
<dbReference type="PROSITE" id="PS51387">
    <property type="entry name" value="FAD_PCMH"/>
    <property type="match status" value="1"/>
</dbReference>
<dbReference type="GO" id="GO:0004458">
    <property type="term" value="F:D-lactate dehydrogenase (cytochrome) activity"/>
    <property type="evidence" value="ECO:0007669"/>
    <property type="project" value="UniProtKB-EC"/>
</dbReference>
<evidence type="ECO:0000256" key="4">
    <source>
        <dbReference type="ARBA" id="ARBA00022723"/>
    </source>
</evidence>
<dbReference type="InterPro" id="IPR017900">
    <property type="entry name" value="4Fe4S_Fe_S_CS"/>
</dbReference>
<dbReference type="AlphaFoldDB" id="B8JGA3"/>
<dbReference type="GO" id="GO:0008720">
    <property type="term" value="F:D-lactate dehydrogenase (NAD+) activity"/>
    <property type="evidence" value="ECO:0007669"/>
    <property type="project" value="TreeGrafter"/>
</dbReference>
<keyword evidence="6" id="KW-0809">Transit peptide</keyword>
<evidence type="ECO:0000313" key="14">
    <source>
        <dbReference type="Proteomes" id="UP000007089"/>
    </source>
</evidence>
<keyword evidence="9" id="KW-0411">Iron-sulfur</keyword>
<dbReference type="Pfam" id="PF01565">
    <property type="entry name" value="FAD_binding_4"/>
    <property type="match status" value="1"/>
</dbReference>
<dbReference type="Gene3D" id="3.30.465.10">
    <property type="match status" value="1"/>
</dbReference>
<protein>
    <recommendedName>
        <fullName evidence="10">D-lactate dehydrogenase (cytochrome)</fullName>
        <ecNumber evidence="10">1.1.2.4</ecNumber>
    </recommendedName>
</protein>
<dbReference type="Pfam" id="PF13183">
    <property type="entry name" value="Fer4_8"/>
    <property type="match status" value="1"/>
</dbReference>
<dbReference type="KEGG" id="acp:A2cp1_3171"/>
<evidence type="ECO:0000259" key="11">
    <source>
        <dbReference type="PROSITE" id="PS51379"/>
    </source>
</evidence>
<evidence type="ECO:0000256" key="3">
    <source>
        <dbReference type="ARBA" id="ARBA00022630"/>
    </source>
</evidence>
<dbReference type="PANTHER" id="PTHR11748">
    <property type="entry name" value="D-LACTATE DEHYDROGENASE"/>
    <property type="match status" value="1"/>
</dbReference>
<comment type="cofactor">
    <cofactor evidence="1">
        <name>FAD</name>
        <dbReference type="ChEBI" id="CHEBI:57692"/>
    </cofactor>
</comment>
<keyword evidence="5" id="KW-0274">FAD</keyword>
<dbReference type="EMBL" id="CP001359">
    <property type="protein sequence ID" value="ACL66506.1"/>
    <property type="molecule type" value="Genomic_DNA"/>
</dbReference>
<dbReference type="InterPro" id="IPR016169">
    <property type="entry name" value="FAD-bd_PCMH_sub2"/>
</dbReference>
<comment type="similarity">
    <text evidence="2">Belongs to the FAD-binding oxidoreductase/transferase type 4 family.</text>
</comment>
<dbReference type="PROSITE" id="PS51379">
    <property type="entry name" value="4FE4S_FER_2"/>
    <property type="match status" value="1"/>
</dbReference>
<dbReference type="InterPro" id="IPR006094">
    <property type="entry name" value="Oxid_FAD_bind_N"/>
</dbReference>
<evidence type="ECO:0000256" key="9">
    <source>
        <dbReference type="ARBA" id="ARBA00023014"/>
    </source>
</evidence>
<evidence type="ECO:0000259" key="12">
    <source>
        <dbReference type="PROSITE" id="PS51387"/>
    </source>
</evidence>
<dbReference type="EC" id="1.1.2.4" evidence="10"/>
<dbReference type="InterPro" id="IPR016166">
    <property type="entry name" value="FAD-bd_PCMH"/>
</dbReference>
<dbReference type="HOGENOM" id="CLU_013688_0_0_7"/>
<dbReference type="PROSITE" id="PS00198">
    <property type="entry name" value="4FE4S_FER_1"/>
    <property type="match status" value="1"/>
</dbReference>
<dbReference type="InterPro" id="IPR016171">
    <property type="entry name" value="Vanillyl_alc_oxidase_C-sub2"/>
</dbReference>
<dbReference type="Gene3D" id="1.10.1060.10">
    <property type="entry name" value="Alpha-helical ferredoxin"/>
    <property type="match status" value="1"/>
</dbReference>
<dbReference type="PANTHER" id="PTHR11748:SF111">
    <property type="entry name" value="D-LACTATE DEHYDROGENASE, MITOCHONDRIAL-RELATED"/>
    <property type="match status" value="1"/>
</dbReference>
<accession>B8JGA3</accession>
<evidence type="ECO:0000256" key="2">
    <source>
        <dbReference type="ARBA" id="ARBA00008000"/>
    </source>
</evidence>
<dbReference type="Gene3D" id="1.10.45.10">
    <property type="entry name" value="Vanillyl-alcohol Oxidase, Chain A, domain 4"/>
    <property type="match status" value="1"/>
</dbReference>
<dbReference type="GO" id="GO:0051536">
    <property type="term" value="F:iron-sulfur cluster binding"/>
    <property type="evidence" value="ECO:0007669"/>
    <property type="project" value="UniProtKB-KW"/>
</dbReference>
<evidence type="ECO:0000256" key="10">
    <source>
        <dbReference type="ARBA" id="ARBA00038897"/>
    </source>
</evidence>
<dbReference type="InterPro" id="IPR009051">
    <property type="entry name" value="Helical_ferredxn"/>
</dbReference>
<evidence type="ECO:0000256" key="7">
    <source>
        <dbReference type="ARBA" id="ARBA00023002"/>
    </source>
</evidence>
<dbReference type="InterPro" id="IPR036318">
    <property type="entry name" value="FAD-bd_PCMH-like_sf"/>
</dbReference>
<keyword evidence="7" id="KW-0560">Oxidoreductase</keyword>
<dbReference type="Gene3D" id="3.30.43.10">
    <property type="entry name" value="Uridine Diphospho-n-acetylenolpyruvylglucosamine Reductase, domain 2"/>
    <property type="match status" value="1"/>
</dbReference>
<evidence type="ECO:0000256" key="5">
    <source>
        <dbReference type="ARBA" id="ARBA00022827"/>
    </source>
</evidence>
<proteinExistence type="inferred from homology"/>
<evidence type="ECO:0000256" key="8">
    <source>
        <dbReference type="ARBA" id="ARBA00023004"/>
    </source>
</evidence>
<dbReference type="Pfam" id="PF02754">
    <property type="entry name" value="CCG"/>
    <property type="match status" value="1"/>
</dbReference>
<keyword evidence="14" id="KW-1185">Reference proteome</keyword>
<keyword evidence="4" id="KW-0479">Metal-binding</keyword>
<keyword evidence="3" id="KW-0285">Flavoprotein</keyword>
<keyword evidence="8" id="KW-0408">Iron</keyword>
<dbReference type="RefSeq" id="WP_012634224.1">
    <property type="nucleotide sequence ID" value="NC_011891.1"/>
</dbReference>
<dbReference type="SUPFAM" id="SSF55103">
    <property type="entry name" value="FAD-linked oxidases, C-terminal domain"/>
    <property type="match status" value="1"/>
</dbReference>
<evidence type="ECO:0000256" key="1">
    <source>
        <dbReference type="ARBA" id="ARBA00001974"/>
    </source>
</evidence>
<dbReference type="InterPro" id="IPR017896">
    <property type="entry name" value="4Fe4S_Fe-S-bd"/>
</dbReference>
<dbReference type="Proteomes" id="UP000007089">
    <property type="component" value="Chromosome"/>
</dbReference>
<gene>
    <name evidence="13" type="ordered locus">A2cp1_3171</name>
</gene>
<feature type="domain" description="FAD-binding PCMH-type" evidence="12">
    <location>
        <begin position="47"/>
        <end position="275"/>
    </location>
</feature>
<evidence type="ECO:0000313" key="13">
    <source>
        <dbReference type="EMBL" id="ACL66506.1"/>
    </source>
</evidence>
<dbReference type="InterPro" id="IPR004017">
    <property type="entry name" value="Cys_rich_dom"/>
</dbReference>
<dbReference type="InterPro" id="IPR016164">
    <property type="entry name" value="FAD-linked_Oxase-like_C"/>
</dbReference>
<dbReference type="SUPFAM" id="SSF46548">
    <property type="entry name" value="alpha-helical ferredoxin"/>
    <property type="match status" value="1"/>
</dbReference>
<name>B8JGA3_ANAD2</name>
<dbReference type="GO" id="GO:1903457">
    <property type="term" value="P:lactate catabolic process"/>
    <property type="evidence" value="ECO:0007669"/>
    <property type="project" value="TreeGrafter"/>
</dbReference>
<dbReference type="GO" id="GO:0046872">
    <property type="term" value="F:metal ion binding"/>
    <property type="evidence" value="ECO:0007669"/>
    <property type="project" value="UniProtKB-KW"/>
</dbReference>